<gene>
    <name evidence="7" type="ORF">METZ01_LOCUS272711</name>
</gene>
<evidence type="ECO:0000256" key="4">
    <source>
        <dbReference type="ARBA" id="ARBA00022840"/>
    </source>
</evidence>
<dbReference type="PROSITE" id="PS51198">
    <property type="entry name" value="UVRD_HELICASE_ATP_BIND"/>
    <property type="match status" value="1"/>
</dbReference>
<dbReference type="AlphaFoldDB" id="A0A382K9Z3"/>
<accession>A0A382K9Z3</accession>
<evidence type="ECO:0000256" key="5">
    <source>
        <dbReference type="ARBA" id="ARBA00023125"/>
    </source>
</evidence>
<dbReference type="Gene3D" id="1.10.10.160">
    <property type="match status" value="1"/>
</dbReference>
<dbReference type="Gene3D" id="3.40.50.300">
    <property type="entry name" value="P-loop containing nucleotide triphosphate hydrolases"/>
    <property type="match status" value="1"/>
</dbReference>
<dbReference type="InterPro" id="IPR013986">
    <property type="entry name" value="DExx_box_DNA_helicase_dom_sf"/>
</dbReference>
<dbReference type="GO" id="GO:0043138">
    <property type="term" value="F:3'-5' DNA helicase activity"/>
    <property type="evidence" value="ECO:0007669"/>
    <property type="project" value="TreeGrafter"/>
</dbReference>
<evidence type="ECO:0000259" key="6">
    <source>
        <dbReference type="PROSITE" id="PS51198"/>
    </source>
</evidence>
<evidence type="ECO:0000256" key="2">
    <source>
        <dbReference type="ARBA" id="ARBA00022801"/>
    </source>
</evidence>
<dbReference type="PANTHER" id="PTHR11070:SF2">
    <property type="entry name" value="ATP-DEPENDENT DNA HELICASE SRS2"/>
    <property type="match status" value="1"/>
</dbReference>
<keyword evidence="4" id="KW-0067">ATP-binding</keyword>
<dbReference type="GO" id="GO:0000725">
    <property type="term" value="P:recombinational repair"/>
    <property type="evidence" value="ECO:0007669"/>
    <property type="project" value="TreeGrafter"/>
</dbReference>
<proteinExistence type="predicted"/>
<sequence>VGYFAFTKKAANEAKGRAMDKFNLSEDDLPYFRTLHSLAFRRLGINKNNVMQSRHYEDLGRQINVPLDYNDYDDEETGLFTTKSDYLRIINLAKLRNITLDKQFNLQEHNQDVEYDKLVIIANELDNYKKQYNLIDFNDMILEFTKSDAAIPKFEVVFVDEAQDLSLMQWDMTRAIWNKTTDSFIAGDDDQAIFRWAGADVDSFITQTGKLL</sequence>
<organism evidence="7">
    <name type="scientific">marine metagenome</name>
    <dbReference type="NCBI Taxonomy" id="408172"/>
    <lineage>
        <taxon>unclassified sequences</taxon>
        <taxon>metagenomes</taxon>
        <taxon>ecological metagenomes</taxon>
    </lineage>
</organism>
<evidence type="ECO:0000256" key="1">
    <source>
        <dbReference type="ARBA" id="ARBA00022741"/>
    </source>
</evidence>
<evidence type="ECO:0000313" key="7">
    <source>
        <dbReference type="EMBL" id="SVC19857.1"/>
    </source>
</evidence>
<feature type="non-terminal residue" evidence="7">
    <location>
        <position position="1"/>
    </location>
</feature>
<dbReference type="Pfam" id="PF00580">
    <property type="entry name" value="UvrD-helicase"/>
    <property type="match status" value="1"/>
</dbReference>
<protein>
    <recommendedName>
        <fullName evidence="6">UvrD-like helicase ATP-binding domain-containing protein</fullName>
    </recommendedName>
</protein>
<keyword evidence="1" id="KW-0547">Nucleotide-binding</keyword>
<feature type="non-terminal residue" evidence="7">
    <location>
        <position position="212"/>
    </location>
</feature>
<dbReference type="InterPro" id="IPR014016">
    <property type="entry name" value="UvrD-like_ATP-bd"/>
</dbReference>
<name>A0A382K9Z3_9ZZZZ</name>
<dbReference type="GO" id="GO:0016787">
    <property type="term" value="F:hydrolase activity"/>
    <property type="evidence" value="ECO:0007669"/>
    <property type="project" value="UniProtKB-KW"/>
</dbReference>
<dbReference type="GO" id="GO:0003677">
    <property type="term" value="F:DNA binding"/>
    <property type="evidence" value="ECO:0007669"/>
    <property type="project" value="UniProtKB-KW"/>
</dbReference>
<evidence type="ECO:0000256" key="3">
    <source>
        <dbReference type="ARBA" id="ARBA00022806"/>
    </source>
</evidence>
<dbReference type="PANTHER" id="PTHR11070">
    <property type="entry name" value="UVRD / RECB / PCRA DNA HELICASE FAMILY MEMBER"/>
    <property type="match status" value="1"/>
</dbReference>
<reference evidence="7" key="1">
    <citation type="submission" date="2018-05" db="EMBL/GenBank/DDBJ databases">
        <authorList>
            <person name="Lanie J.A."/>
            <person name="Ng W.-L."/>
            <person name="Kazmierczak K.M."/>
            <person name="Andrzejewski T.M."/>
            <person name="Davidsen T.M."/>
            <person name="Wayne K.J."/>
            <person name="Tettelin H."/>
            <person name="Glass J.I."/>
            <person name="Rusch D."/>
            <person name="Podicherti R."/>
            <person name="Tsui H.-C.T."/>
            <person name="Winkler M.E."/>
        </authorList>
    </citation>
    <scope>NUCLEOTIDE SEQUENCE</scope>
</reference>
<dbReference type="GO" id="GO:0005524">
    <property type="term" value="F:ATP binding"/>
    <property type="evidence" value="ECO:0007669"/>
    <property type="project" value="UniProtKB-KW"/>
</dbReference>
<keyword evidence="3" id="KW-0347">Helicase</keyword>
<dbReference type="SUPFAM" id="SSF52540">
    <property type="entry name" value="P-loop containing nucleoside triphosphate hydrolases"/>
    <property type="match status" value="1"/>
</dbReference>
<dbReference type="InterPro" id="IPR027417">
    <property type="entry name" value="P-loop_NTPase"/>
</dbReference>
<feature type="domain" description="UvrD-like helicase ATP-binding" evidence="6">
    <location>
        <begin position="1"/>
        <end position="212"/>
    </location>
</feature>
<keyword evidence="2" id="KW-0378">Hydrolase</keyword>
<dbReference type="EMBL" id="UINC01078614">
    <property type="protein sequence ID" value="SVC19857.1"/>
    <property type="molecule type" value="Genomic_DNA"/>
</dbReference>
<dbReference type="InterPro" id="IPR000212">
    <property type="entry name" value="DNA_helicase_UvrD/REP"/>
</dbReference>
<keyword evidence="5" id="KW-0238">DNA-binding</keyword>